<evidence type="ECO:0000256" key="1">
    <source>
        <dbReference type="SAM" id="MobiDB-lite"/>
    </source>
</evidence>
<evidence type="ECO:0000313" key="3">
    <source>
        <dbReference type="Proteomes" id="UP000824219"/>
    </source>
</evidence>
<proteinExistence type="predicted"/>
<feature type="region of interest" description="Disordered" evidence="1">
    <location>
        <begin position="1"/>
        <end position="41"/>
    </location>
</feature>
<dbReference type="EMBL" id="JAHKSW010000008">
    <property type="protein sequence ID" value="KAG7328780.1"/>
    <property type="molecule type" value="Genomic_DNA"/>
</dbReference>
<accession>A0A9D3NU80</accession>
<dbReference type="Proteomes" id="UP000824219">
    <property type="component" value="Linkage Group LG08"/>
</dbReference>
<feature type="compositionally biased region" description="Basic residues" evidence="1">
    <location>
        <begin position="99"/>
        <end position="111"/>
    </location>
</feature>
<organism evidence="2 3">
    <name type="scientific">Hemibagrus wyckioides</name>
    <dbReference type="NCBI Taxonomy" id="337641"/>
    <lineage>
        <taxon>Eukaryota</taxon>
        <taxon>Metazoa</taxon>
        <taxon>Chordata</taxon>
        <taxon>Craniata</taxon>
        <taxon>Vertebrata</taxon>
        <taxon>Euteleostomi</taxon>
        <taxon>Actinopterygii</taxon>
        <taxon>Neopterygii</taxon>
        <taxon>Teleostei</taxon>
        <taxon>Ostariophysi</taxon>
        <taxon>Siluriformes</taxon>
        <taxon>Bagridae</taxon>
        <taxon>Hemibagrus</taxon>
    </lineage>
</organism>
<evidence type="ECO:0000313" key="2">
    <source>
        <dbReference type="EMBL" id="KAG7328780.1"/>
    </source>
</evidence>
<sequence>MELAGFSPRPRSERMKPRPTARVAAQTESGELIKPEPKDPHVPTCCSGAGCWTEAGPSVFSVVTAMQNVLMKRKHKCFLAGAETHPSATQPGQDEARNIRARPPRLKYPRRRNPDNSQDTQGLLFITADLKGKVPSGASEVRARLGSGPVR</sequence>
<gene>
    <name evidence="2" type="ORF">KOW79_006954</name>
</gene>
<protein>
    <submittedName>
        <fullName evidence="2">Uncharacterized protein</fullName>
    </submittedName>
</protein>
<comment type="caution">
    <text evidence="2">The sequence shown here is derived from an EMBL/GenBank/DDBJ whole genome shotgun (WGS) entry which is preliminary data.</text>
</comment>
<dbReference type="AlphaFoldDB" id="A0A9D3NU80"/>
<reference evidence="2 3" key="1">
    <citation type="submission" date="2021-06" db="EMBL/GenBank/DDBJ databases">
        <title>Chromosome-level genome assembly of the red-tail catfish (Hemibagrus wyckioides).</title>
        <authorList>
            <person name="Shao F."/>
        </authorList>
    </citation>
    <scope>NUCLEOTIDE SEQUENCE [LARGE SCALE GENOMIC DNA]</scope>
    <source>
        <strain evidence="2">EC202008001</strain>
        <tissue evidence="2">Blood</tissue>
    </source>
</reference>
<name>A0A9D3NU80_9TELE</name>
<keyword evidence="3" id="KW-1185">Reference proteome</keyword>
<feature type="region of interest" description="Disordered" evidence="1">
    <location>
        <begin position="83"/>
        <end position="120"/>
    </location>
</feature>
<feature type="compositionally biased region" description="Basic and acidic residues" evidence="1">
    <location>
        <begin position="31"/>
        <end position="41"/>
    </location>
</feature>